<dbReference type="AlphaFoldDB" id="A0A841CVU9"/>
<dbReference type="RefSeq" id="WP_184698638.1">
    <property type="nucleotide sequence ID" value="NZ_JACHJN010000016.1"/>
</dbReference>
<comment type="caution">
    <text evidence="1">The sequence shown here is derived from an EMBL/GenBank/DDBJ whole genome shotgun (WGS) entry which is preliminary data.</text>
</comment>
<dbReference type="Proteomes" id="UP000547510">
    <property type="component" value="Unassembled WGS sequence"/>
</dbReference>
<organism evidence="1 2">
    <name type="scientific">Saccharothrix tamanrassetensis</name>
    <dbReference type="NCBI Taxonomy" id="1051531"/>
    <lineage>
        <taxon>Bacteria</taxon>
        <taxon>Bacillati</taxon>
        <taxon>Actinomycetota</taxon>
        <taxon>Actinomycetes</taxon>
        <taxon>Pseudonocardiales</taxon>
        <taxon>Pseudonocardiaceae</taxon>
        <taxon>Saccharothrix</taxon>
    </lineage>
</organism>
<protein>
    <submittedName>
        <fullName evidence="1">Uncharacterized protein</fullName>
    </submittedName>
</protein>
<accession>A0A841CVU9</accession>
<dbReference type="EMBL" id="JACHJN010000016">
    <property type="protein sequence ID" value="MBB5960434.1"/>
    <property type="molecule type" value="Genomic_DNA"/>
</dbReference>
<keyword evidence="2" id="KW-1185">Reference proteome</keyword>
<sequence length="542" mass="58437">MGFERTVLVVTRTVTTTTRLLDVLSLIRHDPRIQVVFTHERSSAFNDGVVDFVRSLGGRLVPWEQAVGMRFDLAIAASEAGDLHLLDAPVVVLPHGVGRGKYIKNGIGDPMSVSGFRSDQLVRDGRVVPAAIVLSHEEELHRLAASCPEALPRAVVTGDVCLDRLLVSVPHRRRYRRALGVDGHQRLVVLNSTWGRRSMIASELGLAARLLSSLPRDEYKVAVVLHPSVWFGHSPYQVRGWLHSAREAGVLLVPPHEGWHATLVSADLLISDHGSISLYGAALGVPLLLGAFHDDEIVPGTPIAALAKHAEWLDRAGNLRGQVDAAIAGHDQTTYEPIVDRAFALRGQGSQALGDLLYRTMSLPIGDVRSAVRPVDDPVPEVRHVSAYRVVTGISAGTAVVLERFPAPLAEPVWLDTAGRDHHLAVEEDVLDTALRESAAVLLSSEVHDVVSWGRAALEANPGATVAAASNVFVVRGRTGRFQVYDALTETKHPPVVTDVVASAIYALTVAGRLGDGSTTLTVHLGRLTRSVRVRRRGGHPG</sequence>
<evidence type="ECO:0000313" key="2">
    <source>
        <dbReference type="Proteomes" id="UP000547510"/>
    </source>
</evidence>
<dbReference type="Gene3D" id="3.40.50.12580">
    <property type="match status" value="1"/>
</dbReference>
<dbReference type="InterPro" id="IPR043148">
    <property type="entry name" value="TagF_C"/>
</dbReference>
<name>A0A841CVU9_9PSEU</name>
<evidence type="ECO:0000313" key="1">
    <source>
        <dbReference type="EMBL" id="MBB5960434.1"/>
    </source>
</evidence>
<reference evidence="1 2" key="1">
    <citation type="submission" date="2020-08" db="EMBL/GenBank/DDBJ databases">
        <title>Genomic Encyclopedia of Type Strains, Phase III (KMG-III): the genomes of soil and plant-associated and newly described type strains.</title>
        <authorList>
            <person name="Whitman W."/>
        </authorList>
    </citation>
    <scope>NUCLEOTIDE SEQUENCE [LARGE SCALE GENOMIC DNA]</scope>
    <source>
        <strain evidence="1 2">CECT 8640</strain>
    </source>
</reference>
<proteinExistence type="predicted"/>
<dbReference type="SUPFAM" id="SSF53756">
    <property type="entry name" value="UDP-Glycosyltransferase/glycogen phosphorylase"/>
    <property type="match status" value="1"/>
</dbReference>
<gene>
    <name evidence="1" type="ORF">FHS29_007058</name>
</gene>